<accession>A0ABD3PEC9</accession>
<sequence>MPASLQDRWDSSVQHLVVDLTQSVQRENKQLSVHSQLDPTVSDAISATSEKWFNKVFMLYHEPHRAYHNWTHVEDVLASLDFLLKERIQQQMGCIQRDVTITTLAAFFHDVIYNPKSSTNERDSADLFLEFVAELVVVISSSSASETEAHKSSTIAATAMKSEITSAVAECIIASATHIASAMQAKRSNNQIVAIFLDADISILGKCSNVYDRYASSIRKEYIFVEKNVYCEKRAEILESFLPVGCAPDANGTENAQERETKASSQSKSRKAHQFIFATEDGQSEWEDNARRNLRREVEMLQRGVIPCEEVNCPV</sequence>
<evidence type="ECO:0000256" key="1">
    <source>
        <dbReference type="SAM" id="MobiDB-lite"/>
    </source>
</evidence>
<dbReference type="AlphaFoldDB" id="A0ABD3PEC9"/>
<evidence type="ECO:0000313" key="3">
    <source>
        <dbReference type="Proteomes" id="UP001516023"/>
    </source>
</evidence>
<dbReference type="Gene3D" id="1.10.472.50">
    <property type="entry name" value="HD-domain/PDEase-like"/>
    <property type="match status" value="1"/>
</dbReference>
<dbReference type="PANTHER" id="PTHR21174:SF0">
    <property type="entry name" value="HD PHOSPHOHYDROLASE FAMILY PROTEIN-RELATED"/>
    <property type="match status" value="1"/>
</dbReference>
<dbReference type="InterPro" id="IPR009218">
    <property type="entry name" value="HD_phosphohydro"/>
</dbReference>
<dbReference type="SUPFAM" id="SSF109604">
    <property type="entry name" value="HD-domain/PDEase-like"/>
    <property type="match status" value="1"/>
</dbReference>
<feature type="region of interest" description="Disordered" evidence="1">
    <location>
        <begin position="250"/>
        <end position="270"/>
    </location>
</feature>
<dbReference type="Proteomes" id="UP001516023">
    <property type="component" value="Unassembled WGS sequence"/>
</dbReference>
<gene>
    <name evidence="2" type="ORF">HJC23_002970</name>
</gene>
<evidence type="ECO:0008006" key="4">
    <source>
        <dbReference type="Google" id="ProtNLM"/>
    </source>
</evidence>
<protein>
    <recommendedName>
        <fullName evidence="4">HD/PDEase domain-containing protein</fullName>
    </recommendedName>
</protein>
<keyword evidence="3" id="KW-1185">Reference proteome</keyword>
<reference evidence="2 3" key="1">
    <citation type="journal article" date="2020" name="G3 (Bethesda)">
        <title>Improved Reference Genome for Cyclotella cryptica CCMP332, a Model for Cell Wall Morphogenesis, Salinity Adaptation, and Lipid Production in Diatoms (Bacillariophyta).</title>
        <authorList>
            <person name="Roberts W.R."/>
            <person name="Downey K.M."/>
            <person name="Ruck E.C."/>
            <person name="Traller J.C."/>
            <person name="Alverson A.J."/>
        </authorList>
    </citation>
    <scope>NUCLEOTIDE SEQUENCE [LARGE SCALE GENOMIC DNA]</scope>
    <source>
        <strain evidence="2 3">CCMP332</strain>
    </source>
</reference>
<comment type="caution">
    <text evidence="2">The sequence shown here is derived from an EMBL/GenBank/DDBJ whole genome shotgun (WGS) entry which is preliminary data.</text>
</comment>
<dbReference type="PANTHER" id="PTHR21174">
    <property type="match status" value="1"/>
</dbReference>
<name>A0ABD3PEC9_9STRA</name>
<dbReference type="EMBL" id="JABMIG020000195">
    <property type="protein sequence ID" value="KAL3786413.1"/>
    <property type="molecule type" value="Genomic_DNA"/>
</dbReference>
<evidence type="ECO:0000313" key="2">
    <source>
        <dbReference type="EMBL" id="KAL3786413.1"/>
    </source>
</evidence>
<organism evidence="2 3">
    <name type="scientific">Cyclotella cryptica</name>
    <dbReference type="NCBI Taxonomy" id="29204"/>
    <lineage>
        <taxon>Eukaryota</taxon>
        <taxon>Sar</taxon>
        <taxon>Stramenopiles</taxon>
        <taxon>Ochrophyta</taxon>
        <taxon>Bacillariophyta</taxon>
        <taxon>Coscinodiscophyceae</taxon>
        <taxon>Thalassiosirophycidae</taxon>
        <taxon>Stephanodiscales</taxon>
        <taxon>Stephanodiscaceae</taxon>
        <taxon>Cyclotella</taxon>
    </lineage>
</organism>
<proteinExistence type="predicted"/>